<feature type="transmembrane region" description="Helical" evidence="2">
    <location>
        <begin position="173"/>
        <end position="196"/>
    </location>
</feature>
<gene>
    <name evidence="3" type="ORF">Pen02_46310</name>
</gene>
<keyword evidence="2" id="KW-0472">Membrane</keyword>
<evidence type="ECO:0000313" key="3">
    <source>
        <dbReference type="EMBL" id="GIG89695.1"/>
    </source>
</evidence>
<keyword evidence="2" id="KW-0812">Transmembrane</keyword>
<feature type="region of interest" description="Disordered" evidence="1">
    <location>
        <begin position="1"/>
        <end position="81"/>
    </location>
</feature>
<keyword evidence="2" id="KW-1133">Transmembrane helix</keyword>
<feature type="compositionally biased region" description="Low complexity" evidence="1">
    <location>
        <begin position="41"/>
        <end position="81"/>
    </location>
</feature>
<reference evidence="3 4" key="1">
    <citation type="submission" date="2021-01" db="EMBL/GenBank/DDBJ databases">
        <title>Whole genome shotgun sequence of Plantactinospora endophytica NBRC 110450.</title>
        <authorList>
            <person name="Komaki H."/>
            <person name="Tamura T."/>
        </authorList>
    </citation>
    <scope>NUCLEOTIDE SEQUENCE [LARGE SCALE GENOMIC DNA]</scope>
    <source>
        <strain evidence="3 4">NBRC 110450</strain>
    </source>
</reference>
<accession>A0ABQ4E4S2</accession>
<feature type="transmembrane region" description="Helical" evidence="2">
    <location>
        <begin position="202"/>
        <end position="224"/>
    </location>
</feature>
<dbReference type="Proteomes" id="UP000646749">
    <property type="component" value="Unassembled WGS sequence"/>
</dbReference>
<name>A0ABQ4E4S2_9ACTN</name>
<sequence length="294" mass="28097">MTEEAQPPGVERAADGTPGQQPAGQESRHHEPSYTLPPDATVSSTAPNPVTPSPATSSPSPVTPVASGPSPSGSPVPAISAWGPVPAAGSTPPVTAYPVAEPLRVAVPSGAPAGYPGTAGPHGGPSGAGGAGPAAVPAPPRESLRSPSRVDTVPGTPFGLVYLDVAPVTSGPAVASLVTGIGSVLVALAGGCLGLVGVSGGWGGWVAGAFAVLAGLLGVAGVLLGELGRRQTSPAGTAAWPWRRRAAGGAASAGTAPPVRFTGRGLAISGLVCAGVGLALTVLAVAVAVLLQLA</sequence>
<feature type="transmembrane region" description="Helical" evidence="2">
    <location>
        <begin position="266"/>
        <end position="291"/>
    </location>
</feature>
<evidence type="ECO:0008006" key="5">
    <source>
        <dbReference type="Google" id="ProtNLM"/>
    </source>
</evidence>
<dbReference type="EMBL" id="BONW01000021">
    <property type="protein sequence ID" value="GIG89695.1"/>
    <property type="molecule type" value="Genomic_DNA"/>
</dbReference>
<comment type="caution">
    <text evidence="3">The sequence shown here is derived from an EMBL/GenBank/DDBJ whole genome shotgun (WGS) entry which is preliminary data.</text>
</comment>
<feature type="compositionally biased region" description="Gly residues" evidence="1">
    <location>
        <begin position="120"/>
        <end position="132"/>
    </location>
</feature>
<evidence type="ECO:0000313" key="4">
    <source>
        <dbReference type="Proteomes" id="UP000646749"/>
    </source>
</evidence>
<evidence type="ECO:0000256" key="1">
    <source>
        <dbReference type="SAM" id="MobiDB-lite"/>
    </source>
</evidence>
<evidence type="ECO:0000256" key="2">
    <source>
        <dbReference type="SAM" id="Phobius"/>
    </source>
</evidence>
<feature type="region of interest" description="Disordered" evidence="1">
    <location>
        <begin position="114"/>
        <end position="150"/>
    </location>
</feature>
<dbReference type="RefSeq" id="WP_239141103.1">
    <property type="nucleotide sequence ID" value="NZ_BONW01000021.1"/>
</dbReference>
<protein>
    <recommendedName>
        <fullName evidence="5">Phage holin family protein</fullName>
    </recommendedName>
</protein>
<proteinExistence type="predicted"/>
<organism evidence="3 4">
    <name type="scientific">Plantactinospora endophytica</name>
    <dbReference type="NCBI Taxonomy" id="673535"/>
    <lineage>
        <taxon>Bacteria</taxon>
        <taxon>Bacillati</taxon>
        <taxon>Actinomycetota</taxon>
        <taxon>Actinomycetes</taxon>
        <taxon>Micromonosporales</taxon>
        <taxon>Micromonosporaceae</taxon>
        <taxon>Plantactinospora</taxon>
    </lineage>
</organism>
<keyword evidence="4" id="KW-1185">Reference proteome</keyword>